<comment type="caution">
    <text evidence="1">The sequence shown here is derived from an EMBL/GenBank/DDBJ whole genome shotgun (WGS) entry which is preliminary data.</text>
</comment>
<name>A0A0R3M8F7_9BRAD</name>
<proteinExistence type="predicted"/>
<organism evidence="1 2">
    <name type="scientific">Bradyrhizobium lablabi</name>
    <dbReference type="NCBI Taxonomy" id="722472"/>
    <lineage>
        <taxon>Bacteria</taxon>
        <taxon>Pseudomonadati</taxon>
        <taxon>Pseudomonadota</taxon>
        <taxon>Alphaproteobacteria</taxon>
        <taxon>Hyphomicrobiales</taxon>
        <taxon>Nitrobacteraceae</taxon>
        <taxon>Bradyrhizobium</taxon>
    </lineage>
</organism>
<evidence type="ECO:0008006" key="3">
    <source>
        <dbReference type="Google" id="ProtNLM"/>
    </source>
</evidence>
<protein>
    <recommendedName>
        <fullName evidence="3">Invasion associated locus B (IalB) protein</fullName>
    </recommendedName>
</protein>
<evidence type="ECO:0000313" key="2">
    <source>
        <dbReference type="Proteomes" id="UP000051660"/>
    </source>
</evidence>
<sequence length="170" mass="18586">MRLPVALSIVLIPVTSVIAREQDQTVSVGPWTIATSFKAEKFDRCTMSRSANDLDITFTRSNDGLLLFLDSSKWKLERGKTYDVTLVAGARLVPAKALAETKSVTIALSDRPLSERVRTANVLEVRGEGATLKVPLDRSTAALERLESCFEKNSHAGVESNPFVAPSRKP</sequence>
<dbReference type="AlphaFoldDB" id="A0A0R3M8F7"/>
<dbReference type="OrthoDB" id="7989961at2"/>
<reference evidence="1 2" key="1">
    <citation type="submission" date="2014-03" db="EMBL/GenBank/DDBJ databases">
        <title>Bradyrhizobium valentinum sp. nov., isolated from effective nodules of Lupinus mariae-josephae, a lupine endemic of basic-lime soils in Eastern Spain.</title>
        <authorList>
            <person name="Duran D."/>
            <person name="Rey L."/>
            <person name="Navarro A."/>
            <person name="Busquets A."/>
            <person name="Imperial J."/>
            <person name="Ruiz-Argueso T."/>
        </authorList>
    </citation>
    <scope>NUCLEOTIDE SEQUENCE [LARGE SCALE GENOMIC DNA]</scope>
    <source>
        <strain evidence="1 2">CCBAU 23086</strain>
    </source>
</reference>
<accession>A0A0R3M8F7</accession>
<dbReference type="RefSeq" id="WP_057862856.1">
    <property type="nucleotide sequence ID" value="NZ_LLYB01000128.1"/>
</dbReference>
<dbReference type="EMBL" id="LLYB01000128">
    <property type="protein sequence ID" value="KRR16281.1"/>
    <property type="molecule type" value="Genomic_DNA"/>
</dbReference>
<evidence type="ECO:0000313" key="1">
    <source>
        <dbReference type="EMBL" id="KRR16281.1"/>
    </source>
</evidence>
<gene>
    <name evidence="1" type="ORF">CQ14_33185</name>
</gene>
<dbReference type="Proteomes" id="UP000051660">
    <property type="component" value="Unassembled WGS sequence"/>
</dbReference>